<accession>A0A0L9TER6</accession>
<dbReference type="Gramene" id="KOM29068">
    <property type="protein sequence ID" value="KOM29068"/>
    <property type="gene ID" value="LR48_Vigan632s000300"/>
</dbReference>
<dbReference type="Proteomes" id="UP000053144">
    <property type="component" value="Unassembled WGS sequence"/>
</dbReference>
<evidence type="ECO:0000256" key="1">
    <source>
        <dbReference type="SAM" id="MobiDB-lite"/>
    </source>
</evidence>
<feature type="region of interest" description="Disordered" evidence="1">
    <location>
        <begin position="57"/>
        <end position="90"/>
    </location>
</feature>
<sequence length="117" mass="13575">MTLESLPSTILHSLMHIKFDGPRQPHHRDVVMDEAESWNWTTKVNGSKQNVSIIFKDEEERLGDESNGNRQIDDEVQNTQPQPQRALRQRNMPRLLVDFEVFSDSVVTDEGDLVHYC</sequence>
<dbReference type="EMBL" id="KQ258466">
    <property type="protein sequence ID" value="KOM29068.1"/>
    <property type="molecule type" value="Genomic_DNA"/>
</dbReference>
<evidence type="ECO:0000313" key="3">
    <source>
        <dbReference type="Proteomes" id="UP000053144"/>
    </source>
</evidence>
<proteinExistence type="predicted"/>
<evidence type="ECO:0000313" key="2">
    <source>
        <dbReference type="EMBL" id="KOM29068.1"/>
    </source>
</evidence>
<protein>
    <submittedName>
        <fullName evidence="2">Uncharacterized protein</fullName>
    </submittedName>
</protein>
<gene>
    <name evidence="2" type="ORF">LR48_Vigan632s000300</name>
</gene>
<name>A0A0L9TER6_PHAAN</name>
<organism evidence="2 3">
    <name type="scientific">Phaseolus angularis</name>
    <name type="common">Azuki bean</name>
    <name type="synonym">Vigna angularis</name>
    <dbReference type="NCBI Taxonomy" id="3914"/>
    <lineage>
        <taxon>Eukaryota</taxon>
        <taxon>Viridiplantae</taxon>
        <taxon>Streptophyta</taxon>
        <taxon>Embryophyta</taxon>
        <taxon>Tracheophyta</taxon>
        <taxon>Spermatophyta</taxon>
        <taxon>Magnoliopsida</taxon>
        <taxon>eudicotyledons</taxon>
        <taxon>Gunneridae</taxon>
        <taxon>Pentapetalae</taxon>
        <taxon>rosids</taxon>
        <taxon>fabids</taxon>
        <taxon>Fabales</taxon>
        <taxon>Fabaceae</taxon>
        <taxon>Papilionoideae</taxon>
        <taxon>50 kb inversion clade</taxon>
        <taxon>NPAAA clade</taxon>
        <taxon>indigoferoid/millettioid clade</taxon>
        <taxon>Phaseoleae</taxon>
        <taxon>Vigna</taxon>
    </lineage>
</organism>
<reference evidence="3" key="1">
    <citation type="journal article" date="2015" name="Proc. Natl. Acad. Sci. U.S.A.">
        <title>Genome sequencing of adzuki bean (Vigna angularis) provides insight into high starch and low fat accumulation and domestication.</title>
        <authorList>
            <person name="Yang K."/>
            <person name="Tian Z."/>
            <person name="Chen C."/>
            <person name="Luo L."/>
            <person name="Zhao B."/>
            <person name="Wang Z."/>
            <person name="Yu L."/>
            <person name="Li Y."/>
            <person name="Sun Y."/>
            <person name="Li W."/>
            <person name="Chen Y."/>
            <person name="Li Y."/>
            <person name="Zhang Y."/>
            <person name="Ai D."/>
            <person name="Zhao J."/>
            <person name="Shang C."/>
            <person name="Ma Y."/>
            <person name="Wu B."/>
            <person name="Wang M."/>
            <person name="Gao L."/>
            <person name="Sun D."/>
            <person name="Zhang P."/>
            <person name="Guo F."/>
            <person name="Wang W."/>
            <person name="Li Y."/>
            <person name="Wang J."/>
            <person name="Varshney R.K."/>
            <person name="Wang J."/>
            <person name="Ling H.Q."/>
            <person name="Wan P."/>
        </authorList>
    </citation>
    <scope>NUCLEOTIDE SEQUENCE</scope>
    <source>
        <strain evidence="3">cv. Jingnong 6</strain>
    </source>
</reference>
<dbReference type="AlphaFoldDB" id="A0A0L9TER6"/>